<feature type="region of interest" description="Disordered" evidence="2">
    <location>
        <begin position="144"/>
        <end position="188"/>
    </location>
</feature>
<evidence type="ECO:0000256" key="2">
    <source>
        <dbReference type="SAM" id="MobiDB-lite"/>
    </source>
</evidence>
<feature type="coiled-coil region" evidence="1">
    <location>
        <begin position="507"/>
        <end position="576"/>
    </location>
</feature>
<evidence type="ECO:0000313" key="4">
    <source>
        <dbReference type="EMBL" id="CAL4898645.1"/>
    </source>
</evidence>
<feature type="compositionally biased region" description="Low complexity" evidence="2">
    <location>
        <begin position="342"/>
        <end position="352"/>
    </location>
</feature>
<dbReference type="Proteomes" id="UP001497457">
    <property type="component" value="Chromosome 11b"/>
</dbReference>
<feature type="region of interest" description="Disordered" evidence="2">
    <location>
        <begin position="215"/>
        <end position="237"/>
    </location>
</feature>
<reference evidence="5" key="1">
    <citation type="submission" date="2024-06" db="EMBL/GenBank/DDBJ databases">
        <authorList>
            <person name="Ryan C."/>
        </authorList>
    </citation>
    <scope>NUCLEOTIDE SEQUENCE [LARGE SCALE GENOMIC DNA]</scope>
</reference>
<dbReference type="AlphaFoldDB" id="A0ABC8VXC5"/>
<feature type="region of interest" description="Disordered" evidence="2">
    <location>
        <begin position="379"/>
        <end position="410"/>
    </location>
</feature>
<evidence type="ECO:0000259" key="3">
    <source>
        <dbReference type="Pfam" id="PF12776"/>
    </source>
</evidence>
<dbReference type="PANTHER" id="PTHR46934:SF9">
    <property type="entry name" value="MYB_SANT-LIKE DOMAIN-CONTAINING PROTEIN"/>
    <property type="match status" value="1"/>
</dbReference>
<feature type="region of interest" description="Disordered" evidence="2">
    <location>
        <begin position="329"/>
        <end position="366"/>
    </location>
</feature>
<proteinExistence type="predicted"/>
<gene>
    <name evidence="4" type="ORF">URODEC1_LOCUS7839</name>
</gene>
<evidence type="ECO:0000313" key="5">
    <source>
        <dbReference type="Proteomes" id="UP001497457"/>
    </source>
</evidence>
<name>A0ABC8VXC5_9POAL</name>
<organism evidence="4 5">
    <name type="scientific">Urochloa decumbens</name>
    <dbReference type="NCBI Taxonomy" id="240449"/>
    <lineage>
        <taxon>Eukaryota</taxon>
        <taxon>Viridiplantae</taxon>
        <taxon>Streptophyta</taxon>
        <taxon>Embryophyta</taxon>
        <taxon>Tracheophyta</taxon>
        <taxon>Spermatophyta</taxon>
        <taxon>Magnoliopsida</taxon>
        <taxon>Liliopsida</taxon>
        <taxon>Poales</taxon>
        <taxon>Poaceae</taxon>
        <taxon>PACMAD clade</taxon>
        <taxon>Panicoideae</taxon>
        <taxon>Panicodae</taxon>
        <taxon>Paniceae</taxon>
        <taxon>Melinidinae</taxon>
        <taxon>Urochloa</taxon>
    </lineage>
</organism>
<protein>
    <recommendedName>
        <fullName evidence="3">Myb/SANT-like domain-containing protein</fullName>
    </recommendedName>
</protein>
<keyword evidence="1" id="KW-0175">Coiled coil</keyword>
<dbReference type="EMBL" id="OZ075121">
    <property type="protein sequence ID" value="CAL4898645.1"/>
    <property type="molecule type" value="Genomic_DNA"/>
</dbReference>
<reference evidence="4 5" key="2">
    <citation type="submission" date="2024-10" db="EMBL/GenBank/DDBJ databases">
        <authorList>
            <person name="Ryan C."/>
        </authorList>
    </citation>
    <scope>NUCLEOTIDE SEQUENCE [LARGE SCALE GENOMIC DNA]</scope>
</reference>
<dbReference type="Pfam" id="PF12776">
    <property type="entry name" value="Myb_DNA-bind_3"/>
    <property type="match status" value="1"/>
</dbReference>
<evidence type="ECO:0000256" key="1">
    <source>
        <dbReference type="SAM" id="Coils"/>
    </source>
</evidence>
<sequence length="577" mass="65030">MTGGEGARAHWNVYYEKGLVDILHMHKHRRFRGQNGWTAEGWRSIVKHFSEKFPLAGFSKAQIQEKDKELKGSYKALSTAKKKGGLSWDESYGMFNAEPEIWKELIFENPKLKRFRNKPFPLFESLEKLYEGSIGTGDLNVTSTEQVELPPPSTTEHEQVELPPPSTTEHEQVELPPPSTTEHVNLSDKDDADVRVNPFSESMNAQSEPINVHEIEPTSPASSGQKRCGSGKKRKQTQVPGILQDYVDYMKKQTETFLDQLDDKMLANDYSIKNCLNLLESIEELSDEEKAKATSIFKCELNREIFINFKNPRVRLLWVKGEITPKRRATLKRQSMRGQNLSSPVDVSSSGDDYSHDPQSAGIKRSREKIQQLDFELAKNSEHTSVSEMDTPLSPPCKSPENYHSGSRLSERNSLQVSLHRLVSSVPMNGHLCASPGHSTPQNESIRNSTGETVDNQEILSEMMDSNGHVHGASAADAHDMLSIAELRKKIASAHRNSSEQSTQKKALSVNRAIAEMEQKLGSLRQETQKLANDKENEEAVLRRLQSELSRSKEAHNDAERQFNNVLAELERMLGKS</sequence>
<keyword evidence="5" id="KW-1185">Reference proteome</keyword>
<accession>A0ABC8VXC5</accession>
<feature type="domain" description="Myb/SANT-like" evidence="3">
    <location>
        <begin position="10"/>
        <end position="104"/>
    </location>
</feature>
<dbReference type="PANTHER" id="PTHR46934">
    <property type="entry name" value="MYB_DNA-BIND_3 DOMAIN-CONTAINING PROTEIN-RELATED"/>
    <property type="match status" value="1"/>
</dbReference>
<dbReference type="InterPro" id="IPR024752">
    <property type="entry name" value="Myb/SANT-like_dom"/>
</dbReference>